<gene>
    <name evidence="1" type="primary">AIM41</name>
    <name evidence="3" type="ORF">IE81DRAFT_280669</name>
</gene>
<feature type="region of interest" description="Disordered" evidence="2">
    <location>
        <begin position="87"/>
        <end position="108"/>
    </location>
</feature>
<dbReference type="AlphaFoldDB" id="A0A316VYT7"/>
<accession>A0A316VYT7</accession>
<feature type="non-terminal residue" evidence="3">
    <location>
        <position position="108"/>
    </location>
</feature>
<dbReference type="STRING" id="1522189.A0A316VYT7"/>
<dbReference type="Proteomes" id="UP000245783">
    <property type="component" value="Unassembled WGS sequence"/>
</dbReference>
<comment type="subcellular location">
    <subcellularLocation>
        <location evidence="1">Mitochondrion</location>
    </subcellularLocation>
</comment>
<dbReference type="GO" id="GO:0005739">
    <property type="term" value="C:mitochondrion"/>
    <property type="evidence" value="ECO:0007669"/>
    <property type="project" value="UniProtKB-SubCell"/>
</dbReference>
<evidence type="ECO:0000313" key="4">
    <source>
        <dbReference type="Proteomes" id="UP000245783"/>
    </source>
</evidence>
<dbReference type="PANTHER" id="PTHR28055:SF1">
    <property type="entry name" value="ALTERED INHERITANCE OF MITOCHONDRIA PROTEIN 41, MITOCHONDRIAL"/>
    <property type="match status" value="1"/>
</dbReference>
<dbReference type="Gene3D" id="1.10.1510.10">
    <property type="entry name" value="Uncharacterised protein YqeY/AIM41 PF09424, N-terminal domain"/>
    <property type="match status" value="1"/>
</dbReference>
<feature type="compositionally biased region" description="Basic and acidic residues" evidence="2">
    <location>
        <begin position="87"/>
        <end position="101"/>
    </location>
</feature>
<proteinExistence type="inferred from homology"/>
<reference evidence="3 4" key="1">
    <citation type="journal article" date="2018" name="Mol. Biol. Evol.">
        <title>Broad Genomic Sampling Reveals a Smut Pathogenic Ancestry of the Fungal Clade Ustilaginomycotina.</title>
        <authorList>
            <person name="Kijpornyongpan T."/>
            <person name="Mondo S.J."/>
            <person name="Barry K."/>
            <person name="Sandor L."/>
            <person name="Lee J."/>
            <person name="Lipzen A."/>
            <person name="Pangilinan J."/>
            <person name="LaButti K."/>
            <person name="Hainaut M."/>
            <person name="Henrissat B."/>
            <person name="Grigoriev I.V."/>
            <person name="Spatafora J.W."/>
            <person name="Aime M.C."/>
        </authorList>
    </citation>
    <scope>NUCLEOTIDE SEQUENCE [LARGE SCALE GENOMIC DNA]</scope>
    <source>
        <strain evidence="3 4">MCA 4658</strain>
    </source>
</reference>
<dbReference type="OrthoDB" id="538640at2759"/>
<comment type="similarity">
    <text evidence="1">Belongs to the AIM41 family.</text>
</comment>
<dbReference type="EMBL" id="KZ819384">
    <property type="protein sequence ID" value="PWN42068.1"/>
    <property type="molecule type" value="Genomic_DNA"/>
</dbReference>
<organism evidence="3 4">
    <name type="scientific">Ceraceosorus guamensis</name>
    <dbReference type="NCBI Taxonomy" id="1522189"/>
    <lineage>
        <taxon>Eukaryota</taxon>
        <taxon>Fungi</taxon>
        <taxon>Dikarya</taxon>
        <taxon>Basidiomycota</taxon>
        <taxon>Ustilaginomycotina</taxon>
        <taxon>Exobasidiomycetes</taxon>
        <taxon>Ceraceosorales</taxon>
        <taxon>Ceraceosoraceae</taxon>
        <taxon>Ceraceosorus</taxon>
    </lineage>
</organism>
<dbReference type="PANTHER" id="PTHR28055">
    <property type="entry name" value="ALTERED INHERITANCE OF MITOCHONDRIA PROTEIN 41, MITOCHONDRIAL"/>
    <property type="match status" value="1"/>
</dbReference>
<dbReference type="GO" id="GO:0016884">
    <property type="term" value="F:carbon-nitrogen ligase activity, with glutamine as amido-N-donor"/>
    <property type="evidence" value="ECO:0007669"/>
    <property type="project" value="UniProtKB-UniRule"/>
</dbReference>
<sequence length="108" mass="11883">TRSSLPATSTLRSADAEQELLTRLRSALKDAMRAKDQGKAGVWKEVLSKYETSQKSPNNPPTTLLSILRKAQASRVEAAKDFRSLASPREDLAESESKEAEWIASLLP</sequence>
<dbReference type="InterPro" id="IPR019004">
    <property type="entry name" value="YqeY/Aim41"/>
</dbReference>
<feature type="non-terminal residue" evidence="3">
    <location>
        <position position="1"/>
    </location>
</feature>
<dbReference type="InParanoid" id="A0A316VYT7"/>
<dbReference type="Pfam" id="PF09424">
    <property type="entry name" value="YqeY"/>
    <property type="match status" value="1"/>
</dbReference>
<evidence type="ECO:0000256" key="2">
    <source>
        <dbReference type="SAM" id="MobiDB-lite"/>
    </source>
</evidence>
<dbReference type="InterPro" id="IPR003789">
    <property type="entry name" value="Asn/Gln_tRNA_amidoTrase-B-like"/>
</dbReference>
<protein>
    <recommendedName>
        <fullName evidence="1">Altered inheritance of mitochondria protein 41</fullName>
    </recommendedName>
</protein>
<keyword evidence="1" id="KW-0496">Mitochondrion</keyword>
<dbReference type="SUPFAM" id="SSF89095">
    <property type="entry name" value="GatB/YqeY motif"/>
    <property type="match status" value="1"/>
</dbReference>
<keyword evidence="4" id="KW-1185">Reference proteome</keyword>
<name>A0A316VYT7_9BASI</name>
<evidence type="ECO:0000313" key="3">
    <source>
        <dbReference type="EMBL" id="PWN42068.1"/>
    </source>
</evidence>
<evidence type="ECO:0000256" key="1">
    <source>
        <dbReference type="RuleBase" id="RU365099"/>
    </source>
</evidence>
<dbReference type="InterPro" id="IPR042184">
    <property type="entry name" value="YqeY/Aim41_N"/>
</dbReference>